<organism evidence="1 2">
    <name type="scientific">Dendrobium thyrsiflorum</name>
    <name type="common">Pinecone-like raceme dendrobium</name>
    <name type="synonym">Orchid</name>
    <dbReference type="NCBI Taxonomy" id="117978"/>
    <lineage>
        <taxon>Eukaryota</taxon>
        <taxon>Viridiplantae</taxon>
        <taxon>Streptophyta</taxon>
        <taxon>Embryophyta</taxon>
        <taxon>Tracheophyta</taxon>
        <taxon>Spermatophyta</taxon>
        <taxon>Magnoliopsida</taxon>
        <taxon>Liliopsida</taxon>
        <taxon>Asparagales</taxon>
        <taxon>Orchidaceae</taxon>
        <taxon>Epidendroideae</taxon>
        <taxon>Malaxideae</taxon>
        <taxon>Dendrobiinae</taxon>
        <taxon>Dendrobium</taxon>
    </lineage>
</organism>
<dbReference type="Proteomes" id="UP001552299">
    <property type="component" value="Unassembled WGS sequence"/>
</dbReference>
<dbReference type="EMBL" id="JANQDX010000007">
    <property type="protein sequence ID" value="KAL0921236.1"/>
    <property type="molecule type" value="Genomic_DNA"/>
</dbReference>
<gene>
    <name evidence="1" type="ORF">M5K25_008292</name>
</gene>
<keyword evidence="2" id="KW-1185">Reference proteome</keyword>
<comment type="caution">
    <text evidence="1">The sequence shown here is derived from an EMBL/GenBank/DDBJ whole genome shotgun (WGS) entry which is preliminary data.</text>
</comment>
<protein>
    <submittedName>
        <fullName evidence="1">Uncharacterized protein</fullName>
    </submittedName>
</protein>
<dbReference type="AlphaFoldDB" id="A0ABD0VF41"/>
<proteinExistence type="predicted"/>
<accession>A0ABD0VF41</accession>
<evidence type="ECO:0000313" key="1">
    <source>
        <dbReference type="EMBL" id="KAL0921236.1"/>
    </source>
</evidence>
<reference evidence="1 2" key="1">
    <citation type="journal article" date="2024" name="Plant Biotechnol. J.">
        <title>Dendrobium thyrsiflorum genome and its molecular insights into genes involved in important horticultural traits.</title>
        <authorList>
            <person name="Chen B."/>
            <person name="Wang J.Y."/>
            <person name="Zheng P.J."/>
            <person name="Li K.L."/>
            <person name="Liang Y.M."/>
            <person name="Chen X.F."/>
            <person name="Zhang C."/>
            <person name="Zhao X."/>
            <person name="He X."/>
            <person name="Zhang G.Q."/>
            <person name="Liu Z.J."/>
            <person name="Xu Q."/>
        </authorList>
    </citation>
    <scope>NUCLEOTIDE SEQUENCE [LARGE SCALE GENOMIC DNA]</scope>
    <source>
        <strain evidence="1">GZMU011</strain>
    </source>
</reference>
<evidence type="ECO:0000313" key="2">
    <source>
        <dbReference type="Proteomes" id="UP001552299"/>
    </source>
</evidence>
<name>A0ABD0VF41_DENTH</name>
<sequence>MKRVITKSPIFGVCGEPKNHLYALSKHGAVAEERYGDVITTLLEDLAAILGREGGAGGDWYALSNKGEATDEVVLAGEHVHRSALTTTAASGFPEELRHDGTGGNALTERVDVVAVGTDNGVACGEEPNEARGDRFLAIVEVDKAKHLAAVVHLGAHVLERAPQHHVFVQIQRFLGGNRLRKQKNTTIVRSDGEIGFAFTFPCGWPPQGIFAAIFVPGWSYFGWTMLSAGATRLLLGMSF</sequence>